<evidence type="ECO:0000313" key="2">
    <source>
        <dbReference type="Proteomes" id="UP000294752"/>
    </source>
</evidence>
<dbReference type="AlphaFoldDB" id="A0A4R7CQC6"/>
<evidence type="ECO:0000313" key="1">
    <source>
        <dbReference type="EMBL" id="TDS06571.1"/>
    </source>
</evidence>
<dbReference type="RefSeq" id="WP_133642194.1">
    <property type="nucleotide sequence ID" value="NZ_SNZV01000016.1"/>
</dbReference>
<reference evidence="1 2" key="1">
    <citation type="submission" date="2019-03" db="EMBL/GenBank/DDBJ databases">
        <title>Genomic Encyclopedia of Type Strains, Phase III (KMG-III): the genomes of soil and plant-associated and newly described type strains.</title>
        <authorList>
            <person name="Whitman W."/>
        </authorList>
    </citation>
    <scope>NUCLEOTIDE SEQUENCE [LARGE SCALE GENOMIC DNA]</scope>
    <source>
        <strain evidence="1 2">CGMCC 1.12801</strain>
    </source>
</reference>
<sequence>MIYRLTSAQYLNSSSVDEIVLCYQFLSSYDGSKYLVWIQITELFDEWKELFGLDDNAMLKFLLKTIEPDLIRSGFKYRLTTYKIPSSFELKAGFKYEDYNLNNYELHVSPNRG</sequence>
<organism evidence="1 2">
    <name type="scientific">Sphingobacterium paludis</name>
    <dbReference type="NCBI Taxonomy" id="1476465"/>
    <lineage>
        <taxon>Bacteria</taxon>
        <taxon>Pseudomonadati</taxon>
        <taxon>Bacteroidota</taxon>
        <taxon>Sphingobacteriia</taxon>
        <taxon>Sphingobacteriales</taxon>
        <taxon>Sphingobacteriaceae</taxon>
        <taxon>Sphingobacterium</taxon>
    </lineage>
</organism>
<name>A0A4R7CQC6_9SPHI</name>
<comment type="caution">
    <text evidence="1">The sequence shown here is derived from an EMBL/GenBank/DDBJ whole genome shotgun (WGS) entry which is preliminary data.</text>
</comment>
<proteinExistence type="predicted"/>
<gene>
    <name evidence="1" type="ORF">B0I21_11611</name>
</gene>
<accession>A0A4R7CQC6</accession>
<dbReference type="Proteomes" id="UP000294752">
    <property type="component" value="Unassembled WGS sequence"/>
</dbReference>
<protein>
    <submittedName>
        <fullName evidence="1">Uncharacterized protein</fullName>
    </submittedName>
</protein>
<dbReference type="EMBL" id="SNZV01000016">
    <property type="protein sequence ID" value="TDS06571.1"/>
    <property type="molecule type" value="Genomic_DNA"/>
</dbReference>
<dbReference type="OrthoDB" id="699839at2"/>
<keyword evidence="2" id="KW-1185">Reference proteome</keyword>